<dbReference type="Proteomes" id="UP001236569">
    <property type="component" value="Unassembled WGS sequence"/>
</dbReference>
<keyword evidence="2 4" id="KW-1133">Transmembrane helix</keyword>
<dbReference type="PANTHER" id="PTHR11360">
    <property type="entry name" value="MONOCARBOXYLATE TRANSPORTER"/>
    <property type="match status" value="1"/>
</dbReference>
<keyword evidence="1 4" id="KW-0812">Transmembrane</keyword>
<evidence type="ECO:0000256" key="3">
    <source>
        <dbReference type="ARBA" id="ARBA00023136"/>
    </source>
</evidence>
<feature type="transmembrane region" description="Helical" evidence="4">
    <location>
        <begin position="142"/>
        <end position="162"/>
    </location>
</feature>
<keyword evidence="7" id="KW-1185">Reference proteome</keyword>
<feature type="domain" description="Major facilitator superfamily (MFS) profile" evidence="5">
    <location>
        <begin position="19"/>
        <end position="414"/>
    </location>
</feature>
<keyword evidence="3 4" id="KW-0472">Membrane</keyword>
<dbReference type="EMBL" id="JASHID010000002">
    <property type="protein sequence ID" value="MDI9863262.1"/>
    <property type="molecule type" value="Genomic_DNA"/>
</dbReference>
<comment type="caution">
    <text evidence="6">The sequence shown here is derived from an EMBL/GenBank/DDBJ whole genome shotgun (WGS) entry which is preliminary data.</text>
</comment>
<sequence>MKHLLQHWWIQRYYPFLICFSGLLILVVINGLTSTTISVFDRVLLDEFQWSRSELKLRDSIPNATAFALIFFSGLLIDKFRVRRLLLIGSLILSIALYSYSLIHTKFEAYFLHFLFGVAYTLSGSVSAIILVSSWFYKHKGLALGITLAGTSLGSFVFPNLIHHWLELWGWRSTFQHLAIFPIILFVFIFLFVKSSPSELNLKAFGSTDEPSHSKNNLSEPLAEGLSFEQALQTPTFWLICLCGFLTFYGLLGVVANLFLHITDLGFTAQDATFALTLYFGVAFGGKLLITSVSDYFNTYRIFTLCCTLMTISVFGFTTMEKNLVYWSTAGMALSWGGIYSMYNVLTIRTFGLKSAGKINGTINMFESAGAFCGPIFTGFIFDKTHSYQLAFLIITCIMGFATLLSFLFSPKKKTTSNAEIEGFSK</sequence>
<dbReference type="InterPro" id="IPR036259">
    <property type="entry name" value="MFS_trans_sf"/>
</dbReference>
<dbReference type="Gene3D" id="1.20.1250.20">
    <property type="entry name" value="MFS general substrate transporter like domains"/>
    <property type="match status" value="2"/>
</dbReference>
<dbReference type="InterPro" id="IPR020846">
    <property type="entry name" value="MFS_dom"/>
</dbReference>
<dbReference type="RefSeq" id="WP_283368575.1">
    <property type="nucleotide sequence ID" value="NZ_JASHID010000002.1"/>
</dbReference>
<dbReference type="SUPFAM" id="SSF103473">
    <property type="entry name" value="MFS general substrate transporter"/>
    <property type="match status" value="1"/>
</dbReference>
<feature type="transmembrane region" description="Helical" evidence="4">
    <location>
        <begin position="174"/>
        <end position="193"/>
    </location>
</feature>
<dbReference type="PANTHER" id="PTHR11360:SF284">
    <property type="entry name" value="EG:103B4.3 PROTEIN-RELATED"/>
    <property type="match status" value="1"/>
</dbReference>
<dbReference type="InterPro" id="IPR011701">
    <property type="entry name" value="MFS"/>
</dbReference>
<feature type="transmembrane region" description="Helical" evidence="4">
    <location>
        <begin position="363"/>
        <end position="382"/>
    </location>
</feature>
<evidence type="ECO:0000256" key="1">
    <source>
        <dbReference type="ARBA" id="ARBA00022692"/>
    </source>
</evidence>
<feature type="transmembrane region" description="Helical" evidence="4">
    <location>
        <begin position="85"/>
        <end position="103"/>
    </location>
</feature>
<feature type="transmembrane region" description="Helical" evidence="4">
    <location>
        <begin position="109"/>
        <end position="130"/>
    </location>
</feature>
<evidence type="ECO:0000259" key="5">
    <source>
        <dbReference type="PROSITE" id="PS50850"/>
    </source>
</evidence>
<evidence type="ECO:0000256" key="4">
    <source>
        <dbReference type="SAM" id="Phobius"/>
    </source>
</evidence>
<feature type="transmembrane region" description="Helical" evidence="4">
    <location>
        <begin position="60"/>
        <end position="78"/>
    </location>
</feature>
<dbReference type="PROSITE" id="PS50850">
    <property type="entry name" value="MFS"/>
    <property type="match status" value="1"/>
</dbReference>
<feature type="transmembrane region" description="Helical" evidence="4">
    <location>
        <begin position="272"/>
        <end position="290"/>
    </location>
</feature>
<protein>
    <submittedName>
        <fullName evidence="6">MFS transporter</fullName>
    </submittedName>
</protein>
<dbReference type="InterPro" id="IPR050327">
    <property type="entry name" value="Proton-linked_MCT"/>
</dbReference>
<feature type="transmembrane region" description="Helical" evidence="4">
    <location>
        <begin position="302"/>
        <end position="318"/>
    </location>
</feature>
<name>A0ABT6YIL2_9BACT</name>
<gene>
    <name evidence="6" type="ORF">QM480_02930</name>
</gene>
<reference evidence="6 7" key="1">
    <citation type="submission" date="2023-05" db="EMBL/GenBank/DDBJ databases">
        <title>Novel species of genus Flectobacillus isolated from stream in China.</title>
        <authorList>
            <person name="Lu H."/>
        </authorList>
    </citation>
    <scope>NUCLEOTIDE SEQUENCE [LARGE SCALE GENOMIC DNA]</scope>
    <source>
        <strain evidence="6 7">DC10W</strain>
    </source>
</reference>
<feature type="transmembrane region" description="Helical" evidence="4">
    <location>
        <begin position="237"/>
        <end position="260"/>
    </location>
</feature>
<feature type="transmembrane region" description="Helical" evidence="4">
    <location>
        <begin position="12"/>
        <end position="40"/>
    </location>
</feature>
<feature type="transmembrane region" description="Helical" evidence="4">
    <location>
        <begin position="324"/>
        <end position="343"/>
    </location>
</feature>
<evidence type="ECO:0000313" key="6">
    <source>
        <dbReference type="EMBL" id="MDI9863262.1"/>
    </source>
</evidence>
<feature type="transmembrane region" description="Helical" evidence="4">
    <location>
        <begin position="388"/>
        <end position="409"/>
    </location>
</feature>
<organism evidence="6 7">
    <name type="scientific">Flectobacillus longus</name>
    <dbReference type="NCBI Taxonomy" id="2984207"/>
    <lineage>
        <taxon>Bacteria</taxon>
        <taxon>Pseudomonadati</taxon>
        <taxon>Bacteroidota</taxon>
        <taxon>Cytophagia</taxon>
        <taxon>Cytophagales</taxon>
        <taxon>Flectobacillaceae</taxon>
        <taxon>Flectobacillus</taxon>
    </lineage>
</organism>
<accession>A0ABT6YIL2</accession>
<dbReference type="Pfam" id="PF07690">
    <property type="entry name" value="MFS_1"/>
    <property type="match status" value="1"/>
</dbReference>
<evidence type="ECO:0000256" key="2">
    <source>
        <dbReference type="ARBA" id="ARBA00022989"/>
    </source>
</evidence>
<evidence type="ECO:0000313" key="7">
    <source>
        <dbReference type="Proteomes" id="UP001236569"/>
    </source>
</evidence>
<proteinExistence type="predicted"/>